<feature type="transmembrane region" description="Helical" evidence="1">
    <location>
        <begin position="5"/>
        <end position="23"/>
    </location>
</feature>
<sequence length="125" mass="14155">MMRYIIYFIAVSYAFNGLFMLIEPRLWYDTIPGVPMLGPYNTHFVRDIGILYLVTAGGFVWGLRPAQNSVLLFACVWPALHAIYHFNMWIGRGFAIDDVAAVNAIAIQAPAWLALYAAWRLGKAR</sequence>
<accession>A0AAE9ZDA1</accession>
<feature type="transmembrane region" description="Helical" evidence="1">
    <location>
        <begin position="43"/>
        <end position="63"/>
    </location>
</feature>
<proteinExistence type="predicted"/>
<evidence type="ECO:0000256" key="1">
    <source>
        <dbReference type="SAM" id="Phobius"/>
    </source>
</evidence>
<keyword evidence="1" id="KW-1133">Transmembrane helix</keyword>
<dbReference type="RefSeq" id="WP_274494777.1">
    <property type="nucleotide sequence ID" value="NZ_CP118166.1"/>
</dbReference>
<keyword evidence="3" id="KW-1185">Reference proteome</keyword>
<feature type="transmembrane region" description="Helical" evidence="1">
    <location>
        <begin position="99"/>
        <end position="119"/>
    </location>
</feature>
<reference evidence="2" key="1">
    <citation type="submission" date="2023-02" db="EMBL/GenBank/DDBJ databases">
        <title>Genome sequence of Hyphococcus flavus.</title>
        <authorList>
            <person name="Rong J.-C."/>
            <person name="Zhao Q."/>
            <person name="Yi M."/>
            <person name="Wu J.-Y."/>
        </authorList>
    </citation>
    <scope>NUCLEOTIDE SEQUENCE</scope>
    <source>
        <strain evidence="2">MCCC 1K03223</strain>
    </source>
</reference>
<keyword evidence="1" id="KW-0472">Membrane</keyword>
<dbReference type="Proteomes" id="UP001214043">
    <property type="component" value="Chromosome"/>
</dbReference>
<feature type="transmembrane region" description="Helical" evidence="1">
    <location>
        <begin position="70"/>
        <end position="87"/>
    </location>
</feature>
<organism evidence="2 3">
    <name type="scientific">Hyphococcus flavus</name>
    <dbReference type="NCBI Taxonomy" id="1866326"/>
    <lineage>
        <taxon>Bacteria</taxon>
        <taxon>Pseudomonadati</taxon>
        <taxon>Pseudomonadota</taxon>
        <taxon>Alphaproteobacteria</taxon>
        <taxon>Parvularculales</taxon>
        <taxon>Parvularculaceae</taxon>
        <taxon>Hyphococcus</taxon>
    </lineage>
</organism>
<name>A0AAE9ZDA1_9PROT</name>
<keyword evidence="1" id="KW-0812">Transmembrane</keyword>
<dbReference type="EMBL" id="CP118166">
    <property type="protein sequence ID" value="WDI32829.1"/>
    <property type="molecule type" value="Genomic_DNA"/>
</dbReference>
<evidence type="ECO:0000313" key="3">
    <source>
        <dbReference type="Proteomes" id="UP001214043"/>
    </source>
</evidence>
<dbReference type="KEGG" id="hfl:PUV54_06415"/>
<evidence type="ECO:0000313" key="2">
    <source>
        <dbReference type="EMBL" id="WDI32829.1"/>
    </source>
</evidence>
<gene>
    <name evidence="2" type="ORF">PUV54_06415</name>
</gene>
<protein>
    <submittedName>
        <fullName evidence="2">Uncharacterized protein</fullName>
    </submittedName>
</protein>
<dbReference type="AlphaFoldDB" id="A0AAE9ZDA1"/>